<protein>
    <submittedName>
        <fullName evidence="1">Uncharacterized protein</fullName>
    </submittedName>
</protein>
<dbReference type="Proteomes" id="UP000708208">
    <property type="component" value="Unassembled WGS sequence"/>
</dbReference>
<dbReference type="AlphaFoldDB" id="A0A8J2JP93"/>
<organism evidence="1 2">
    <name type="scientific">Allacma fusca</name>
    <dbReference type="NCBI Taxonomy" id="39272"/>
    <lineage>
        <taxon>Eukaryota</taxon>
        <taxon>Metazoa</taxon>
        <taxon>Ecdysozoa</taxon>
        <taxon>Arthropoda</taxon>
        <taxon>Hexapoda</taxon>
        <taxon>Collembola</taxon>
        <taxon>Symphypleona</taxon>
        <taxon>Sminthuridae</taxon>
        <taxon>Allacma</taxon>
    </lineage>
</organism>
<sequence length="40" mass="4695">SSGVPTALGFIWMDRRTTVYKNFLTPHDHQVHHGFRWIGE</sequence>
<proteinExistence type="predicted"/>
<comment type="caution">
    <text evidence="1">The sequence shown here is derived from an EMBL/GenBank/DDBJ whole genome shotgun (WGS) entry which is preliminary data.</text>
</comment>
<accession>A0A8J2JP93</accession>
<evidence type="ECO:0000313" key="1">
    <source>
        <dbReference type="EMBL" id="CAG7678630.1"/>
    </source>
</evidence>
<keyword evidence="2" id="KW-1185">Reference proteome</keyword>
<gene>
    <name evidence="1" type="ORF">AFUS01_LOCUS2625</name>
</gene>
<feature type="non-terminal residue" evidence="1">
    <location>
        <position position="1"/>
    </location>
</feature>
<reference evidence="1" key="1">
    <citation type="submission" date="2021-06" db="EMBL/GenBank/DDBJ databases">
        <authorList>
            <person name="Hodson N. C."/>
            <person name="Mongue J. A."/>
            <person name="Jaron S. K."/>
        </authorList>
    </citation>
    <scope>NUCLEOTIDE SEQUENCE</scope>
</reference>
<dbReference type="EMBL" id="CAJVCH010015142">
    <property type="protein sequence ID" value="CAG7678630.1"/>
    <property type="molecule type" value="Genomic_DNA"/>
</dbReference>
<evidence type="ECO:0000313" key="2">
    <source>
        <dbReference type="Proteomes" id="UP000708208"/>
    </source>
</evidence>
<name>A0A8J2JP93_9HEXA</name>